<gene>
    <name evidence="1" type="ORF">GXP67_04235</name>
</gene>
<name>A0A6C0GDQ7_9BACT</name>
<protein>
    <recommendedName>
        <fullName evidence="3">HEAT repeat domain-containing protein</fullName>
    </recommendedName>
</protein>
<dbReference type="KEGG" id="rhoz:GXP67_04235"/>
<accession>A0A6C0GDQ7</accession>
<proteinExistence type="predicted"/>
<dbReference type="Proteomes" id="UP000480178">
    <property type="component" value="Chromosome"/>
</dbReference>
<evidence type="ECO:0008006" key="3">
    <source>
        <dbReference type="Google" id="ProtNLM"/>
    </source>
</evidence>
<evidence type="ECO:0000313" key="2">
    <source>
        <dbReference type="Proteomes" id="UP000480178"/>
    </source>
</evidence>
<evidence type="ECO:0000313" key="1">
    <source>
        <dbReference type="EMBL" id="QHT65933.1"/>
    </source>
</evidence>
<reference evidence="1 2" key="1">
    <citation type="submission" date="2020-01" db="EMBL/GenBank/DDBJ databases">
        <authorList>
            <person name="Kim M.K."/>
        </authorList>
    </citation>
    <scope>NUCLEOTIDE SEQUENCE [LARGE SCALE GENOMIC DNA]</scope>
    <source>
        <strain evidence="1 2">172606-1</strain>
    </source>
</reference>
<sequence>MKFPLTAEQVKQEIYLSIDKNYYAGSLRYRQLKKTLLQAKHEIIVEGILQVFEDTSRGERNFVEQEFAGKLLYELKPDTRLTLMEVLYRTLPNYNLSVVELPMYLAEKYGLRAVAECLELLENQQNQLAAVLKSIKTFKFWLHIK</sequence>
<dbReference type="RefSeq" id="WP_162442006.1">
    <property type="nucleotide sequence ID" value="NZ_CP048222.1"/>
</dbReference>
<keyword evidence="2" id="KW-1185">Reference proteome</keyword>
<dbReference type="AlphaFoldDB" id="A0A6C0GDQ7"/>
<organism evidence="1 2">
    <name type="scientific">Rhodocytophaga rosea</name>
    <dbReference type="NCBI Taxonomy" id="2704465"/>
    <lineage>
        <taxon>Bacteria</taxon>
        <taxon>Pseudomonadati</taxon>
        <taxon>Bacteroidota</taxon>
        <taxon>Cytophagia</taxon>
        <taxon>Cytophagales</taxon>
        <taxon>Rhodocytophagaceae</taxon>
        <taxon>Rhodocytophaga</taxon>
    </lineage>
</organism>
<dbReference type="EMBL" id="CP048222">
    <property type="protein sequence ID" value="QHT65933.1"/>
    <property type="molecule type" value="Genomic_DNA"/>
</dbReference>